<dbReference type="RefSeq" id="WP_004859290.1">
    <property type="nucleotide sequence ID" value="NZ_ASYY01000054.1"/>
</dbReference>
<accession>N8YCU8</accession>
<dbReference type="Pfam" id="PF14730">
    <property type="entry name" value="DUF4468"/>
    <property type="match status" value="1"/>
</dbReference>
<dbReference type="STRING" id="202952.GCA_000747725_00409"/>
<dbReference type="OrthoDB" id="6711776at2"/>
<dbReference type="GeneID" id="84208696"/>
<sequence length="176" mass="19536">MKKLLLIGVLGIGAVLGGCATTPQQPVEPVKFEKVYQIDGLNQAQIYDGARQWFATAFRSANAVIQYEDKATGSIIGKGNMPYRCSGFADCMTMTNGDRVDFTVRVDTKDGRMRVSYDNLTHYQPSHMSGNVRIQESNYPITERTSSAKITLDALNKSADEMAEKIKTQQKVNSNW</sequence>
<dbReference type="eggNOG" id="ENOG5033A7Q">
    <property type="taxonomic scope" value="Bacteria"/>
</dbReference>
<dbReference type="HOGENOM" id="CLU_131919_0_0_6"/>
<reference evidence="3 4" key="1">
    <citation type="submission" date="2013-02" db="EMBL/GenBank/DDBJ databases">
        <title>The Genome Sequence of Acinetobacter gerneri CIP 107464.</title>
        <authorList>
            <consortium name="The Broad Institute Genome Sequencing Platform"/>
            <consortium name="The Broad Institute Genome Sequencing Center for Infectious Disease"/>
            <person name="Cerqueira G."/>
            <person name="Feldgarden M."/>
            <person name="Courvalin P."/>
            <person name="Perichon B."/>
            <person name="Grillot-Courvalin C."/>
            <person name="Clermont D."/>
            <person name="Rocha E."/>
            <person name="Yoon E.-J."/>
            <person name="Nemec A."/>
            <person name="Walker B."/>
            <person name="Young S.K."/>
            <person name="Zeng Q."/>
            <person name="Gargeya S."/>
            <person name="Fitzgerald M."/>
            <person name="Haas B."/>
            <person name="Abouelleil A."/>
            <person name="Alvarado L."/>
            <person name="Arachchi H.M."/>
            <person name="Berlin A.M."/>
            <person name="Chapman S.B."/>
            <person name="Dewar J."/>
            <person name="Goldberg J."/>
            <person name="Griggs A."/>
            <person name="Gujja S."/>
            <person name="Hansen M."/>
            <person name="Howarth C."/>
            <person name="Imamovic A."/>
            <person name="Larimer J."/>
            <person name="McCowan C."/>
            <person name="Murphy C."/>
            <person name="Neiman D."/>
            <person name="Pearson M."/>
            <person name="Priest M."/>
            <person name="Roberts A."/>
            <person name="Saif S."/>
            <person name="Shea T."/>
            <person name="Sisk P."/>
            <person name="Sykes S."/>
            <person name="Wortman J."/>
            <person name="Nusbaum C."/>
            <person name="Birren B."/>
        </authorList>
    </citation>
    <scope>NUCLEOTIDE SEQUENCE [LARGE SCALE GENOMIC DNA]</scope>
    <source>
        <strain evidence="3 4">CIP 107464</strain>
    </source>
</reference>
<comment type="caution">
    <text evidence="3">The sequence shown here is derived from an EMBL/GenBank/DDBJ whole genome shotgun (WGS) entry which is preliminary data.</text>
</comment>
<dbReference type="PROSITE" id="PS51257">
    <property type="entry name" value="PROKAR_LIPOPROTEIN"/>
    <property type="match status" value="1"/>
</dbReference>
<feature type="signal peptide" evidence="1">
    <location>
        <begin position="1"/>
        <end position="20"/>
    </location>
</feature>
<evidence type="ECO:0000313" key="4">
    <source>
        <dbReference type="Proteomes" id="UP000013117"/>
    </source>
</evidence>
<dbReference type="Proteomes" id="UP000013117">
    <property type="component" value="Unassembled WGS sequence"/>
</dbReference>
<dbReference type="Gene3D" id="3.30.530.80">
    <property type="match status" value="1"/>
</dbReference>
<feature type="domain" description="DUF4468" evidence="2">
    <location>
        <begin position="32"/>
        <end position="122"/>
    </location>
</feature>
<organism evidence="3 4">
    <name type="scientific">Acinetobacter gerneri DSM 14967 = CIP 107464 = MTCC 9824</name>
    <dbReference type="NCBI Taxonomy" id="1120926"/>
    <lineage>
        <taxon>Bacteria</taxon>
        <taxon>Pseudomonadati</taxon>
        <taxon>Pseudomonadota</taxon>
        <taxon>Gammaproteobacteria</taxon>
        <taxon>Moraxellales</taxon>
        <taxon>Moraxellaceae</taxon>
        <taxon>Acinetobacter</taxon>
    </lineage>
</organism>
<evidence type="ECO:0000259" key="2">
    <source>
        <dbReference type="Pfam" id="PF14730"/>
    </source>
</evidence>
<evidence type="ECO:0000313" key="3">
    <source>
        <dbReference type="EMBL" id="ENV34557.1"/>
    </source>
</evidence>
<dbReference type="EMBL" id="APPN01000054">
    <property type="protein sequence ID" value="ENV34557.1"/>
    <property type="molecule type" value="Genomic_DNA"/>
</dbReference>
<name>N8YCU8_9GAMM</name>
<keyword evidence="4" id="KW-1185">Reference proteome</keyword>
<keyword evidence="1" id="KW-0732">Signal</keyword>
<dbReference type="InterPro" id="IPR027823">
    <property type="entry name" value="DUF4468"/>
</dbReference>
<dbReference type="AlphaFoldDB" id="N8YCU8"/>
<dbReference type="PATRIC" id="fig|1120926.3.peg.1246"/>
<evidence type="ECO:0000256" key="1">
    <source>
        <dbReference type="SAM" id="SignalP"/>
    </source>
</evidence>
<proteinExistence type="predicted"/>
<protein>
    <recommendedName>
        <fullName evidence="2">DUF4468 domain-containing protein</fullName>
    </recommendedName>
</protein>
<gene>
    <name evidence="3" type="ORF">F960_01295</name>
</gene>
<feature type="chain" id="PRO_5004136890" description="DUF4468 domain-containing protein" evidence="1">
    <location>
        <begin position="21"/>
        <end position="176"/>
    </location>
</feature>